<evidence type="ECO:0000256" key="1">
    <source>
        <dbReference type="SAM" id="Phobius"/>
    </source>
</evidence>
<accession>A0A6J5MBG8</accession>
<sequence>MYTIALLVLIGFVAAQLTNLAIDNLPILGRVPVIGKGDNLFVVATILIVWLTDTSVLGAFGMGNTTQWIDVVGSGLAIVGATNVLNTVVSKFDN</sequence>
<dbReference type="EMBL" id="LR796418">
    <property type="protein sequence ID" value="CAB4142663.1"/>
    <property type="molecule type" value="Genomic_DNA"/>
</dbReference>
<keyword evidence="1" id="KW-1133">Transmembrane helix</keyword>
<gene>
    <name evidence="2" type="ORF">UFOVP436_24</name>
    <name evidence="3" type="ORF">UFOVP784_24</name>
</gene>
<feature type="transmembrane region" description="Helical" evidence="1">
    <location>
        <begin position="68"/>
        <end position="89"/>
    </location>
</feature>
<evidence type="ECO:0000313" key="3">
    <source>
        <dbReference type="EMBL" id="CAB4162235.1"/>
    </source>
</evidence>
<dbReference type="EMBL" id="LR796737">
    <property type="protein sequence ID" value="CAB4162235.1"/>
    <property type="molecule type" value="Genomic_DNA"/>
</dbReference>
<evidence type="ECO:0000313" key="2">
    <source>
        <dbReference type="EMBL" id="CAB4142663.1"/>
    </source>
</evidence>
<reference evidence="2" key="1">
    <citation type="submission" date="2020-04" db="EMBL/GenBank/DDBJ databases">
        <authorList>
            <person name="Chiriac C."/>
            <person name="Salcher M."/>
            <person name="Ghai R."/>
            <person name="Kavagutti S V."/>
        </authorList>
    </citation>
    <scope>NUCLEOTIDE SEQUENCE</scope>
</reference>
<organism evidence="2">
    <name type="scientific">uncultured Caudovirales phage</name>
    <dbReference type="NCBI Taxonomy" id="2100421"/>
    <lineage>
        <taxon>Viruses</taxon>
        <taxon>Duplodnaviria</taxon>
        <taxon>Heunggongvirae</taxon>
        <taxon>Uroviricota</taxon>
        <taxon>Caudoviricetes</taxon>
        <taxon>Peduoviridae</taxon>
        <taxon>Maltschvirus</taxon>
        <taxon>Maltschvirus maltsch</taxon>
    </lineage>
</organism>
<name>A0A6J5MBG8_9CAUD</name>
<proteinExistence type="predicted"/>
<keyword evidence="1" id="KW-0812">Transmembrane</keyword>
<feature type="transmembrane region" description="Helical" evidence="1">
    <location>
        <begin position="40"/>
        <end position="61"/>
    </location>
</feature>
<keyword evidence="1" id="KW-0472">Membrane</keyword>
<protein>
    <submittedName>
        <fullName evidence="2">Uncharacterized protein</fullName>
    </submittedName>
</protein>